<dbReference type="InterPro" id="IPR050457">
    <property type="entry name" value="ZnFinger_BTB_dom_contain"/>
</dbReference>
<reference evidence="13" key="1">
    <citation type="submission" date="2025-08" db="UniProtKB">
        <authorList>
            <consortium name="Ensembl"/>
        </authorList>
    </citation>
    <scope>IDENTIFICATION</scope>
</reference>
<feature type="domain" description="BTB" evidence="12">
    <location>
        <begin position="29"/>
        <end position="95"/>
    </location>
</feature>
<accession>A0A8C2FC24</accession>
<keyword evidence="8" id="KW-0238">DNA-binding</keyword>
<keyword evidence="10" id="KW-0539">Nucleus</keyword>
<dbReference type="Gene3D" id="3.30.710.10">
    <property type="entry name" value="Potassium Channel Kv1.1, Chain A"/>
    <property type="match status" value="1"/>
</dbReference>
<keyword evidence="6" id="KW-0862">Zinc</keyword>
<organism evidence="13 14">
    <name type="scientific">Cyprinus carpio</name>
    <name type="common">Common carp</name>
    <dbReference type="NCBI Taxonomy" id="7962"/>
    <lineage>
        <taxon>Eukaryota</taxon>
        <taxon>Metazoa</taxon>
        <taxon>Chordata</taxon>
        <taxon>Craniata</taxon>
        <taxon>Vertebrata</taxon>
        <taxon>Euteleostomi</taxon>
        <taxon>Actinopterygii</taxon>
        <taxon>Neopterygii</taxon>
        <taxon>Teleostei</taxon>
        <taxon>Ostariophysi</taxon>
        <taxon>Cypriniformes</taxon>
        <taxon>Cyprinidae</taxon>
        <taxon>Cyprininae</taxon>
        <taxon>Cyprinus</taxon>
    </lineage>
</organism>
<dbReference type="AlphaFoldDB" id="A0A8C2FC24"/>
<dbReference type="PROSITE" id="PS50097">
    <property type="entry name" value="BTB"/>
    <property type="match status" value="1"/>
</dbReference>
<dbReference type="SUPFAM" id="SSF54695">
    <property type="entry name" value="POZ domain"/>
    <property type="match status" value="1"/>
</dbReference>
<keyword evidence="4" id="KW-0677">Repeat</keyword>
<evidence type="ECO:0000256" key="3">
    <source>
        <dbReference type="ARBA" id="ARBA00022723"/>
    </source>
</evidence>
<name>A0A8C2FC24_CYPCA</name>
<dbReference type="GO" id="GO:0000978">
    <property type="term" value="F:RNA polymerase II cis-regulatory region sequence-specific DNA binding"/>
    <property type="evidence" value="ECO:0007669"/>
    <property type="project" value="TreeGrafter"/>
</dbReference>
<evidence type="ECO:0000256" key="9">
    <source>
        <dbReference type="ARBA" id="ARBA00023163"/>
    </source>
</evidence>
<evidence type="ECO:0000256" key="5">
    <source>
        <dbReference type="ARBA" id="ARBA00022771"/>
    </source>
</evidence>
<protein>
    <submittedName>
        <fullName evidence="13">Zinc finger and BTB domain containing 12, tandem duplicate 1</fullName>
    </submittedName>
</protein>
<comment type="subcellular location">
    <subcellularLocation>
        <location evidence="2">Nucleus</location>
    </subcellularLocation>
</comment>
<feature type="compositionally biased region" description="Basic residues" evidence="11">
    <location>
        <begin position="226"/>
        <end position="242"/>
    </location>
</feature>
<dbReference type="PANTHER" id="PTHR46105:SF29">
    <property type="entry name" value="ZINC FINGER AND BTB DOMAIN CONTAINING 12"/>
    <property type="match status" value="1"/>
</dbReference>
<comment type="function">
    <text evidence="1">May be involved in transcriptional regulation.</text>
</comment>
<dbReference type="Pfam" id="PF00651">
    <property type="entry name" value="BTB"/>
    <property type="match status" value="1"/>
</dbReference>
<evidence type="ECO:0000313" key="14">
    <source>
        <dbReference type="Proteomes" id="UP000694701"/>
    </source>
</evidence>
<evidence type="ECO:0000313" key="13">
    <source>
        <dbReference type="Ensembl" id="ENSCCRP00020051221.1"/>
    </source>
</evidence>
<keyword evidence="5" id="KW-0863">Zinc-finger</keyword>
<evidence type="ECO:0000256" key="2">
    <source>
        <dbReference type="ARBA" id="ARBA00004123"/>
    </source>
</evidence>
<dbReference type="SMART" id="SM00225">
    <property type="entry name" value="BTB"/>
    <property type="match status" value="1"/>
</dbReference>
<sequence>MDVVSFRLPADGDTALSNMNFLWTQQHFCDVTIVAGGRRMFRGHKVVLAACSVFLMDQFLMNPSSELQQVSMLHSSAVVFELLQSCYTGMLQFSAKEIVNYLTAASYLQMEHVVEKCRGALSQYMQPRSCIPVTVKSEDCPSMPVIVSVRSDASGHFEGEDGPESDVFQVQISDEHQDPEKTSGAEEEDREAVVMLDDHGQLDAGIEEPNMEGRAKGNGIRGAGRVWRRRHGEQRGGRGRGFKHRKRYTFKDRKLMGNYQDYQEHLTKPDETMGNFGADFQANNKSNQYLADGSVFAEYRPGEGQGEGIGSDGGPAHFGVEASSGEQGTGVGTHTNEHGAADESVAVVGIFAHKSALHRHLIEQHGKTMPQNHMEMQRNNEWCWARV</sequence>
<evidence type="ECO:0000256" key="7">
    <source>
        <dbReference type="ARBA" id="ARBA00023015"/>
    </source>
</evidence>
<evidence type="ECO:0000256" key="8">
    <source>
        <dbReference type="ARBA" id="ARBA00023125"/>
    </source>
</evidence>
<dbReference type="PANTHER" id="PTHR46105">
    <property type="entry name" value="AGAP004733-PA"/>
    <property type="match status" value="1"/>
</dbReference>
<evidence type="ECO:0000259" key="12">
    <source>
        <dbReference type="PROSITE" id="PS50097"/>
    </source>
</evidence>
<evidence type="ECO:0000256" key="10">
    <source>
        <dbReference type="ARBA" id="ARBA00023242"/>
    </source>
</evidence>
<keyword evidence="9" id="KW-0804">Transcription</keyword>
<evidence type="ECO:0000256" key="6">
    <source>
        <dbReference type="ARBA" id="ARBA00022833"/>
    </source>
</evidence>
<dbReference type="GO" id="GO:0000981">
    <property type="term" value="F:DNA-binding transcription factor activity, RNA polymerase II-specific"/>
    <property type="evidence" value="ECO:0007669"/>
    <property type="project" value="TreeGrafter"/>
</dbReference>
<evidence type="ECO:0000256" key="1">
    <source>
        <dbReference type="ARBA" id="ARBA00003767"/>
    </source>
</evidence>
<evidence type="ECO:0000256" key="11">
    <source>
        <dbReference type="SAM" id="MobiDB-lite"/>
    </source>
</evidence>
<dbReference type="InterPro" id="IPR011333">
    <property type="entry name" value="SKP1/BTB/POZ_sf"/>
</dbReference>
<dbReference type="Ensembl" id="ENSCCRT00020055791.1">
    <property type="protein sequence ID" value="ENSCCRP00020051221.1"/>
    <property type="gene ID" value="ENSCCRG00020022806.1"/>
</dbReference>
<dbReference type="Proteomes" id="UP000694701">
    <property type="component" value="Unplaced"/>
</dbReference>
<dbReference type="InterPro" id="IPR000210">
    <property type="entry name" value="BTB/POZ_dom"/>
</dbReference>
<feature type="region of interest" description="Disordered" evidence="11">
    <location>
        <begin position="209"/>
        <end position="242"/>
    </location>
</feature>
<evidence type="ECO:0000256" key="4">
    <source>
        <dbReference type="ARBA" id="ARBA00022737"/>
    </source>
</evidence>
<keyword evidence="7" id="KW-0805">Transcription regulation</keyword>
<proteinExistence type="predicted"/>
<keyword evidence="3" id="KW-0479">Metal-binding</keyword>